<dbReference type="PANTHER" id="PTHR13204:SF1">
    <property type="entry name" value="ESTER HYDROLASE C11ORF54"/>
    <property type="match status" value="1"/>
</dbReference>
<evidence type="ECO:0000313" key="10">
    <source>
        <dbReference type="Proteomes" id="UP000327044"/>
    </source>
</evidence>
<dbReference type="AlphaFoldDB" id="A0A1Y1K938"/>
<reference evidence="9 10" key="2">
    <citation type="journal article" date="2018" name="Elife">
        <title>Firefly genomes illuminate parallel origins of bioluminescence in beetles.</title>
        <authorList>
            <person name="Fallon T.R."/>
            <person name="Lower S.E."/>
            <person name="Chang C.H."/>
            <person name="Bessho-Uehara M."/>
            <person name="Martin G.J."/>
            <person name="Bewick A.J."/>
            <person name="Behringer M."/>
            <person name="Debat H.J."/>
            <person name="Wong I."/>
            <person name="Day J.C."/>
            <person name="Suvorov A."/>
            <person name="Silva C.J."/>
            <person name="Stanger-Hall K.F."/>
            <person name="Hall D.W."/>
            <person name="Schmitz R.J."/>
            <person name="Nelson D.R."/>
            <person name="Lewis S.M."/>
            <person name="Shigenobu S."/>
            <person name="Bybee S.M."/>
            <person name="Larracuente A.M."/>
            <person name="Oba Y."/>
            <person name="Weng J.K."/>
        </authorList>
    </citation>
    <scope>NUCLEOTIDE SEQUENCE [LARGE SCALE GENOMIC DNA]</scope>
    <source>
        <strain evidence="9">1611_PpyrPB1</strain>
        <tissue evidence="9">Whole body</tissue>
    </source>
</reference>
<dbReference type="EMBL" id="GEZM01088775">
    <property type="protein sequence ID" value="JAV57939.1"/>
    <property type="molecule type" value="Transcribed_RNA"/>
</dbReference>
<dbReference type="GO" id="GO:0005634">
    <property type="term" value="C:nucleus"/>
    <property type="evidence" value="ECO:0007669"/>
    <property type="project" value="UniProtKB-SubCell"/>
</dbReference>
<protein>
    <recommendedName>
        <fullName evidence="7">DUF1907 domain-containing protein</fullName>
    </recommendedName>
</protein>
<dbReference type="Proteomes" id="UP000327044">
    <property type="component" value="Unassembled WGS sequence"/>
</dbReference>
<reference evidence="8" key="1">
    <citation type="journal article" date="2016" name="Sci. Rep.">
        <title>Molecular characterization of firefly nuptial gifts: a multi-omics approach sheds light on postcopulatory sexual selection.</title>
        <authorList>
            <person name="Al-Wathiqui N."/>
            <person name="Fallon T.R."/>
            <person name="South A."/>
            <person name="Weng J.K."/>
            <person name="Lewis S.M."/>
        </authorList>
    </citation>
    <scope>NUCLEOTIDE SEQUENCE</scope>
</reference>
<dbReference type="InParanoid" id="A0A1Y1K938"/>
<feature type="domain" description="DUF1907" evidence="7">
    <location>
        <begin position="26"/>
        <end position="305"/>
    </location>
</feature>
<dbReference type="EMBL" id="GEZM01088769">
    <property type="protein sequence ID" value="JAV57952.1"/>
    <property type="molecule type" value="Transcribed_RNA"/>
</dbReference>
<dbReference type="CDD" id="cd17298">
    <property type="entry name" value="DUF1907"/>
    <property type="match status" value="1"/>
</dbReference>
<dbReference type="GO" id="GO:0008270">
    <property type="term" value="F:zinc ion binding"/>
    <property type="evidence" value="ECO:0007669"/>
    <property type="project" value="TreeGrafter"/>
</dbReference>
<dbReference type="SMART" id="SM01168">
    <property type="entry name" value="DUF1907"/>
    <property type="match status" value="1"/>
</dbReference>
<dbReference type="Pfam" id="PF08925">
    <property type="entry name" value="DUF1907"/>
    <property type="match status" value="1"/>
</dbReference>
<proteinExistence type="predicted"/>
<dbReference type="EMBL" id="GEZM01088774">
    <property type="protein sequence ID" value="JAV57942.1"/>
    <property type="molecule type" value="Transcribed_RNA"/>
</dbReference>
<dbReference type="InterPro" id="IPR015021">
    <property type="entry name" value="C11orf54_DUF1907"/>
</dbReference>
<accession>A0A1Y1K938</accession>
<dbReference type="EMBL" id="GEZM01088776">
    <property type="protein sequence ID" value="JAV57938.1"/>
    <property type="molecule type" value="Transcribed_RNA"/>
</dbReference>
<dbReference type="OrthoDB" id="5119241at2759"/>
<dbReference type="EMBL" id="GEZM01088779">
    <property type="protein sequence ID" value="JAV57933.1"/>
    <property type="molecule type" value="Transcribed_RNA"/>
</dbReference>
<dbReference type="EMBL" id="GEZM01088781">
    <property type="protein sequence ID" value="JAV57928.1"/>
    <property type="molecule type" value="Transcribed_RNA"/>
</dbReference>
<evidence type="ECO:0000256" key="4">
    <source>
        <dbReference type="ARBA" id="ARBA00022801"/>
    </source>
</evidence>
<dbReference type="EMBL" id="GEZM01088773">
    <property type="protein sequence ID" value="JAV57943.1"/>
    <property type="molecule type" value="Transcribed_RNA"/>
</dbReference>
<evidence type="ECO:0000256" key="3">
    <source>
        <dbReference type="ARBA" id="ARBA00022723"/>
    </source>
</evidence>
<comment type="subcellular location">
    <subcellularLocation>
        <location evidence="1">Nucleus</location>
    </subcellularLocation>
</comment>
<evidence type="ECO:0000259" key="7">
    <source>
        <dbReference type="SMART" id="SM01168"/>
    </source>
</evidence>
<name>A0A1Y1K938_PHOPY</name>
<keyword evidence="6" id="KW-0539">Nucleus</keyword>
<dbReference type="SUPFAM" id="SSF117856">
    <property type="entry name" value="AF0104/ALDC/Ptd012-like"/>
    <property type="match status" value="1"/>
</dbReference>
<dbReference type="PANTHER" id="PTHR13204">
    <property type="entry name" value="PTD012 PROTEIN"/>
    <property type="match status" value="1"/>
</dbReference>
<organism evidence="8">
    <name type="scientific">Photinus pyralis</name>
    <name type="common">Common eastern firefly</name>
    <name type="synonym">Lampyris pyralis</name>
    <dbReference type="NCBI Taxonomy" id="7054"/>
    <lineage>
        <taxon>Eukaryota</taxon>
        <taxon>Metazoa</taxon>
        <taxon>Ecdysozoa</taxon>
        <taxon>Arthropoda</taxon>
        <taxon>Hexapoda</taxon>
        <taxon>Insecta</taxon>
        <taxon>Pterygota</taxon>
        <taxon>Neoptera</taxon>
        <taxon>Endopterygota</taxon>
        <taxon>Coleoptera</taxon>
        <taxon>Polyphaga</taxon>
        <taxon>Elateriformia</taxon>
        <taxon>Elateroidea</taxon>
        <taxon>Lampyridae</taxon>
        <taxon>Lampyrinae</taxon>
        <taxon>Photinus</taxon>
    </lineage>
</organism>
<dbReference type="EMBL" id="GEZM01088780">
    <property type="protein sequence ID" value="JAV57929.1"/>
    <property type="molecule type" value="Transcribed_RNA"/>
</dbReference>
<gene>
    <name evidence="9" type="ORF">PPYR_12433</name>
</gene>
<dbReference type="FunCoup" id="A0A1Y1K938">
    <property type="interactions" value="299"/>
</dbReference>
<dbReference type="EMBL" id="GEZM01088764">
    <property type="protein sequence ID" value="JAV57965.1"/>
    <property type="molecule type" value="Transcribed_RNA"/>
</dbReference>
<dbReference type="EMBL" id="VVIM01000008">
    <property type="protein sequence ID" value="KAB0795594.1"/>
    <property type="molecule type" value="Genomic_DNA"/>
</dbReference>
<keyword evidence="10" id="KW-1185">Reference proteome</keyword>
<dbReference type="GO" id="GO:0016788">
    <property type="term" value="F:hydrolase activity, acting on ester bonds"/>
    <property type="evidence" value="ECO:0007669"/>
    <property type="project" value="TreeGrafter"/>
</dbReference>
<comment type="subunit">
    <text evidence="2">Monomer.</text>
</comment>
<reference evidence="9" key="3">
    <citation type="submission" date="2019-08" db="EMBL/GenBank/DDBJ databases">
        <authorList>
            <consortium name="Photinus pyralis genome working group"/>
            <person name="Fallon T.R."/>
            <person name="Sander Lower S.E."/>
            <person name="Weng J.-K."/>
        </authorList>
    </citation>
    <scope>NUCLEOTIDE SEQUENCE</scope>
    <source>
        <strain evidence="9">1611_PpyrPB1</strain>
        <tissue evidence="9">Whole body</tissue>
    </source>
</reference>
<evidence type="ECO:0000256" key="6">
    <source>
        <dbReference type="ARBA" id="ARBA00023242"/>
    </source>
</evidence>
<keyword evidence="3" id="KW-0479">Metal-binding</keyword>
<sequence>MALDMKVLPIECKPLHVPPLEEIADVLNKGLKKHFQDVKVEVVNCPDLTQMPFTLANKGLNGNTHMMDVGGPPYLVPFVQYDKVYDLCDIPDVVKMKSAFIIGAGAGPHPYATVNCEAIMNINIENSLVKQQTRIVKVNQTDGTPVQEQLPTTETRFALLGNFFICEGKPGQVLQVHVKKRVGCMDFIASIRGVLADHYGNRILGLGGTFLLREGKAKQHVMPHFSETAINSDDEINQWLKFYEMSAPLIANGTLITGDYDLDLRVQHFHSFSYHGEGGHYHIDTTPDTVEYLGYFNLAQDIYRVDKPEHTHKVGRD</sequence>
<evidence type="ECO:0000256" key="1">
    <source>
        <dbReference type="ARBA" id="ARBA00004123"/>
    </source>
</evidence>
<evidence type="ECO:0000313" key="9">
    <source>
        <dbReference type="EMBL" id="KAB0795594.1"/>
    </source>
</evidence>
<evidence type="ECO:0000313" key="8">
    <source>
        <dbReference type="EMBL" id="JAV57943.1"/>
    </source>
</evidence>
<evidence type="ECO:0000256" key="5">
    <source>
        <dbReference type="ARBA" id="ARBA00022833"/>
    </source>
</evidence>
<keyword evidence="4" id="KW-0378">Hydrolase</keyword>
<keyword evidence="5" id="KW-0862">Zinc</keyword>
<evidence type="ECO:0000256" key="2">
    <source>
        <dbReference type="ARBA" id="ARBA00011245"/>
    </source>
</evidence>